<dbReference type="PRINTS" id="PR00313">
    <property type="entry name" value="CABNDNGRPT"/>
</dbReference>
<dbReference type="GO" id="GO:0004222">
    <property type="term" value="F:metalloendopeptidase activity"/>
    <property type="evidence" value="ECO:0007669"/>
    <property type="project" value="InterPro"/>
</dbReference>
<comment type="subcellular location">
    <subcellularLocation>
        <location evidence="2">Secreted</location>
    </subcellularLocation>
</comment>
<dbReference type="GO" id="GO:0006508">
    <property type="term" value="P:proteolysis"/>
    <property type="evidence" value="ECO:0007669"/>
    <property type="project" value="UniProtKB-KW"/>
</dbReference>
<protein>
    <recommendedName>
        <fullName evidence="10">Peptidase metallopeptidase domain-containing protein</fullName>
    </recommendedName>
</protein>
<dbReference type="InterPro" id="IPR001818">
    <property type="entry name" value="Pept_M10_metallopeptidase"/>
</dbReference>
<dbReference type="GO" id="GO:0031012">
    <property type="term" value="C:extracellular matrix"/>
    <property type="evidence" value="ECO:0007669"/>
    <property type="project" value="InterPro"/>
</dbReference>
<accession>A0A2A4B608</accession>
<dbReference type="InterPro" id="IPR034033">
    <property type="entry name" value="Serralysin-like"/>
</dbReference>
<evidence type="ECO:0000313" key="11">
    <source>
        <dbReference type="EMBL" id="PCD03076.1"/>
    </source>
</evidence>
<dbReference type="Gene3D" id="2.150.10.10">
    <property type="entry name" value="Serralysin-like metalloprotease, C-terminal"/>
    <property type="match status" value="3"/>
</dbReference>
<dbReference type="GO" id="GO:0005615">
    <property type="term" value="C:extracellular space"/>
    <property type="evidence" value="ECO:0007669"/>
    <property type="project" value="InterPro"/>
</dbReference>
<evidence type="ECO:0000256" key="6">
    <source>
        <dbReference type="ARBA" id="ARBA00022723"/>
    </source>
</evidence>
<dbReference type="SUPFAM" id="SSF55486">
    <property type="entry name" value="Metalloproteases ('zincins'), catalytic domain"/>
    <property type="match status" value="1"/>
</dbReference>
<keyword evidence="6" id="KW-0479">Metal-binding</keyword>
<evidence type="ECO:0000256" key="9">
    <source>
        <dbReference type="ARBA" id="ARBA00022833"/>
    </source>
</evidence>
<dbReference type="Pfam" id="PF00353">
    <property type="entry name" value="HemolysinCabind"/>
    <property type="match status" value="4"/>
</dbReference>
<dbReference type="Gene3D" id="3.40.390.10">
    <property type="entry name" value="Collagenase (Catalytic Domain)"/>
    <property type="match status" value="1"/>
</dbReference>
<evidence type="ECO:0000259" key="10">
    <source>
        <dbReference type="SMART" id="SM00235"/>
    </source>
</evidence>
<gene>
    <name evidence="11" type="ORF">COC42_01230</name>
</gene>
<dbReference type="AlphaFoldDB" id="A0A2A4B608"/>
<evidence type="ECO:0000256" key="3">
    <source>
        <dbReference type="ARBA" id="ARBA00009490"/>
    </source>
</evidence>
<dbReference type="InterPro" id="IPR001343">
    <property type="entry name" value="Hemolysn_Ca-bd"/>
</dbReference>
<sequence length="725" mass="75742">MGIMNNRTTFSSFEGGDALAAVRASGSFNPLRAVDAGLHPQGCDCGLHEASDIDPRLVTSDASVDPLAGTTAPNGKPIWNLDQITANLNRNGHSWNPGGDNTEQRGDADPRTITFGFFNTQADLVGQGYTFDYQGVSYGAEEFFNFGAFTDAQRAAARESIGYWDDVLDVSFVETSSDQADINFGGLADAPQTQAYAYFPAKTLYGLDEIDAQVQGLGGDVWISASQASNFQFQQGGYAGNTLTHEIGHAIGLDHPGRYNFGPGFSVNYANGAEYYQDARNYTIMSYWNPRDIGARDFDFTIHTISYGSTPMIHDIYVAQQIYGVDTTTRTGNTTYGFNSNAGRDAFDFTKNTAPFVAIWDAGGNDTLDVSGFNTNQIIDLNPGTLSSIGGSTQAEALALSFEEVNAKRVALGYTPITQTQYQNNINAILNDPFRGQLTDNVGIAYGATIENAVGGGGNDVIIANSVANRIDGGAGSDTVSYATATSGVTVNLIAKLTLGGAAGDTLTSIENITGSKYNDILSGDLGDNTISGGVGGNDLLDGGWGTDTLSYADALTGATVNLQTYQFAGAAAGDFAFNFENVLGSAYDDVLTGNVFANVLTGGAGNDRLDGGVGNDTLDGGAGSDTLTGGVGKDLFKFSHADGGYDVITDFAKNEKIDLSAIDAKTTVAGNDAFTFVGANAFTGVAGEVRFANGLLQGDVNGDGTADFTVDIGNKSLVVGDLVL</sequence>
<evidence type="ECO:0000256" key="1">
    <source>
        <dbReference type="ARBA" id="ARBA00001913"/>
    </source>
</evidence>
<keyword evidence="12" id="KW-1185">Reference proteome</keyword>
<dbReference type="SMART" id="SM00235">
    <property type="entry name" value="ZnMc"/>
    <property type="match status" value="1"/>
</dbReference>
<keyword evidence="9" id="KW-0862">Zinc</keyword>
<dbReference type="OrthoDB" id="733404at2"/>
<dbReference type="Pfam" id="PF08548">
    <property type="entry name" value="Peptidase_M10_C"/>
    <property type="match status" value="2"/>
</dbReference>
<comment type="similarity">
    <text evidence="3">Belongs to the peptidase M10B family.</text>
</comment>
<dbReference type="Pfam" id="PF00413">
    <property type="entry name" value="Peptidase_M10"/>
    <property type="match status" value="1"/>
</dbReference>
<reference evidence="11 12" key="1">
    <citation type="submission" date="2017-09" db="EMBL/GenBank/DDBJ databases">
        <title>Sphingomonas spermidinifaciens 9NM-10, whole genome shotgun sequence.</title>
        <authorList>
            <person name="Feng G."/>
            <person name="Zhu H."/>
        </authorList>
    </citation>
    <scope>NUCLEOTIDE SEQUENCE [LARGE SCALE GENOMIC DNA]</scope>
    <source>
        <strain evidence="11 12">9NM-10</strain>
    </source>
</reference>
<keyword evidence="4" id="KW-0964">Secreted</keyword>
<keyword evidence="5" id="KW-0645">Protease</keyword>
<dbReference type="GO" id="GO:0005509">
    <property type="term" value="F:calcium ion binding"/>
    <property type="evidence" value="ECO:0007669"/>
    <property type="project" value="InterPro"/>
</dbReference>
<evidence type="ECO:0000256" key="8">
    <source>
        <dbReference type="ARBA" id="ARBA00022801"/>
    </source>
</evidence>
<keyword evidence="7" id="KW-0677">Repeat</keyword>
<dbReference type="CDD" id="cd04277">
    <property type="entry name" value="ZnMc_serralysin_like"/>
    <property type="match status" value="1"/>
</dbReference>
<evidence type="ECO:0000256" key="7">
    <source>
        <dbReference type="ARBA" id="ARBA00022737"/>
    </source>
</evidence>
<keyword evidence="8" id="KW-0378">Hydrolase</keyword>
<dbReference type="RefSeq" id="WP_096341475.1">
    <property type="nucleotide sequence ID" value="NZ_NWMW01000001.1"/>
</dbReference>
<evidence type="ECO:0000256" key="4">
    <source>
        <dbReference type="ARBA" id="ARBA00022525"/>
    </source>
</evidence>
<dbReference type="InterPro" id="IPR006026">
    <property type="entry name" value="Peptidase_Metallo"/>
</dbReference>
<dbReference type="SUPFAM" id="SSF51120">
    <property type="entry name" value="beta-Roll"/>
    <property type="match status" value="2"/>
</dbReference>
<evidence type="ECO:0000313" key="12">
    <source>
        <dbReference type="Proteomes" id="UP000218366"/>
    </source>
</evidence>
<organism evidence="11 12">
    <name type="scientific">Sphingomonas spermidinifaciens</name>
    <dbReference type="NCBI Taxonomy" id="1141889"/>
    <lineage>
        <taxon>Bacteria</taxon>
        <taxon>Pseudomonadati</taxon>
        <taxon>Pseudomonadota</taxon>
        <taxon>Alphaproteobacteria</taxon>
        <taxon>Sphingomonadales</taxon>
        <taxon>Sphingomonadaceae</taxon>
        <taxon>Sphingomonas</taxon>
    </lineage>
</organism>
<dbReference type="EMBL" id="NWMW01000001">
    <property type="protein sequence ID" value="PCD03076.1"/>
    <property type="molecule type" value="Genomic_DNA"/>
</dbReference>
<dbReference type="GO" id="GO:0008270">
    <property type="term" value="F:zinc ion binding"/>
    <property type="evidence" value="ECO:0007669"/>
    <property type="project" value="InterPro"/>
</dbReference>
<proteinExistence type="inferred from homology"/>
<comment type="cofactor">
    <cofactor evidence="1">
        <name>Ca(2+)</name>
        <dbReference type="ChEBI" id="CHEBI:29108"/>
    </cofactor>
</comment>
<dbReference type="Proteomes" id="UP000218366">
    <property type="component" value="Unassembled WGS sequence"/>
</dbReference>
<dbReference type="InterPro" id="IPR018511">
    <property type="entry name" value="Hemolysin-typ_Ca-bd_CS"/>
</dbReference>
<comment type="caution">
    <text evidence="11">The sequence shown here is derived from an EMBL/GenBank/DDBJ whole genome shotgun (WGS) entry which is preliminary data.</text>
</comment>
<dbReference type="PROSITE" id="PS00330">
    <property type="entry name" value="HEMOLYSIN_CALCIUM"/>
    <property type="match status" value="2"/>
</dbReference>
<evidence type="ECO:0000256" key="5">
    <source>
        <dbReference type="ARBA" id="ARBA00022670"/>
    </source>
</evidence>
<name>A0A2A4B608_9SPHN</name>
<evidence type="ECO:0000256" key="2">
    <source>
        <dbReference type="ARBA" id="ARBA00004613"/>
    </source>
</evidence>
<dbReference type="InterPro" id="IPR013858">
    <property type="entry name" value="Peptidase_M10B_C"/>
</dbReference>
<dbReference type="InterPro" id="IPR011049">
    <property type="entry name" value="Serralysin-like_metalloprot_C"/>
</dbReference>
<feature type="domain" description="Peptidase metallopeptidase" evidence="10">
    <location>
        <begin position="127"/>
        <end position="295"/>
    </location>
</feature>
<dbReference type="InterPro" id="IPR024079">
    <property type="entry name" value="MetalloPept_cat_dom_sf"/>
</dbReference>